<dbReference type="InterPro" id="IPR050300">
    <property type="entry name" value="GDXG_lipolytic_enzyme"/>
</dbReference>
<evidence type="ECO:0000313" key="5">
    <source>
        <dbReference type="EMBL" id="KIY45094.1"/>
    </source>
</evidence>
<name>A0A0D7A3Y7_9AGAR</name>
<keyword evidence="2 5" id="KW-0378">Hydrolase</keyword>
<evidence type="ECO:0000256" key="3">
    <source>
        <dbReference type="PROSITE-ProRule" id="PRU10038"/>
    </source>
</evidence>
<reference evidence="5 6" key="1">
    <citation type="journal article" date="2015" name="Fungal Genet. Biol.">
        <title>Evolution of novel wood decay mechanisms in Agaricales revealed by the genome sequences of Fistulina hepatica and Cylindrobasidium torrendii.</title>
        <authorList>
            <person name="Floudas D."/>
            <person name="Held B.W."/>
            <person name="Riley R."/>
            <person name="Nagy L.G."/>
            <person name="Koehler G."/>
            <person name="Ransdell A.S."/>
            <person name="Younus H."/>
            <person name="Chow J."/>
            <person name="Chiniquy J."/>
            <person name="Lipzen A."/>
            <person name="Tritt A."/>
            <person name="Sun H."/>
            <person name="Haridas S."/>
            <person name="LaButti K."/>
            <person name="Ohm R.A."/>
            <person name="Kues U."/>
            <person name="Blanchette R.A."/>
            <person name="Grigoriev I.V."/>
            <person name="Minto R.E."/>
            <person name="Hibbett D.S."/>
        </authorList>
    </citation>
    <scope>NUCLEOTIDE SEQUENCE [LARGE SCALE GENOMIC DNA]</scope>
    <source>
        <strain evidence="5 6">ATCC 64428</strain>
    </source>
</reference>
<dbReference type="SUPFAM" id="SSF53474">
    <property type="entry name" value="alpha/beta-Hydrolases"/>
    <property type="match status" value="1"/>
</dbReference>
<dbReference type="InterPro" id="IPR033140">
    <property type="entry name" value="Lipase_GDXG_put_SER_AS"/>
</dbReference>
<evidence type="ECO:0000256" key="2">
    <source>
        <dbReference type="ARBA" id="ARBA00022801"/>
    </source>
</evidence>
<feature type="domain" description="Alpha/beta hydrolase fold-3" evidence="4">
    <location>
        <begin position="52"/>
        <end position="273"/>
    </location>
</feature>
<organism evidence="5 6">
    <name type="scientific">Fistulina hepatica ATCC 64428</name>
    <dbReference type="NCBI Taxonomy" id="1128425"/>
    <lineage>
        <taxon>Eukaryota</taxon>
        <taxon>Fungi</taxon>
        <taxon>Dikarya</taxon>
        <taxon>Basidiomycota</taxon>
        <taxon>Agaricomycotina</taxon>
        <taxon>Agaricomycetes</taxon>
        <taxon>Agaricomycetidae</taxon>
        <taxon>Agaricales</taxon>
        <taxon>Fistulinaceae</taxon>
        <taxon>Fistulina</taxon>
    </lineage>
</organism>
<protein>
    <submittedName>
        <fullName evidence="5">Alpha/beta-hydrolase</fullName>
    </submittedName>
</protein>
<proteinExistence type="inferred from homology"/>
<evidence type="ECO:0000313" key="6">
    <source>
        <dbReference type="Proteomes" id="UP000054144"/>
    </source>
</evidence>
<dbReference type="OrthoDB" id="2152029at2759"/>
<dbReference type="InterPro" id="IPR029058">
    <property type="entry name" value="AB_hydrolase_fold"/>
</dbReference>
<evidence type="ECO:0000259" key="4">
    <source>
        <dbReference type="Pfam" id="PF07859"/>
    </source>
</evidence>
<dbReference type="Proteomes" id="UP000054144">
    <property type="component" value="Unassembled WGS sequence"/>
</dbReference>
<dbReference type="PROSITE" id="PS01174">
    <property type="entry name" value="LIPASE_GDXG_SER"/>
    <property type="match status" value="1"/>
</dbReference>
<dbReference type="InterPro" id="IPR013094">
    <property type="entry name" value="AB_hydrolase_3"/>
</dbReference>
<sequence>MRLVQWITPSSVQSYRFFCYFFRFSNRISELEDDARILWLMRDHPAGRSKVILYMHGGGFQNALQFYHLRYLRYVQSELAVRGVVVDVAILDYSEFPTVSPIFPINLRQVKSSIAHLLDAGFAPSEICVAGDSAGGNLAMQLVSHALHPVDAVPALTLSSPLAGVLCISPWCTLTENAPSYSANRARDILPSGGVLSWGVAFLSNIPERNHVYMEAAKAPETWFHGVERVASKFLFTAGDHEVMRDDIVELSTKVKACHTDCELLLELGGVHCNPQLDFMLPTTRKRLVKSNSKIIDWLSDVFA</sequence>
<dbReference type="PANTHER" id="PTHR48081">
    <property type="entry name" value="AB HYDROLASE SUPERFAMILY PROTEIN C4A8.06C"/>
    <property type="match status" value="1"/>
</dbReference>
<dbReference type="AlphaFoldDB" id="A0A0D7A3Y7"/>
<feature type="active site" evidence="3">
    <location>
        <position position="133"/>
    </location>
</feature>
<dbReference type="Pfam" id="PF07859">
    <property type="entry name" value="Abhydrolase_3"/>
    <property type="match status" value="1"/>
</dbReference>
<accession>A0A0D7A3Y7</accession>
<dbReference type="Gene3D" id="3.40.50.1820">
    <property type="entry name" value="alpha/beta hydrolase"/>
    <property type="match status" value="1"/>
</dbReference>
<keyword evidence="6" id="KW-1185">Reference proteome</keyword>
<dbReference type="PANTHER" id="PTHR48081:SF31">
    <property type="entry name" value="STERYL ACETYL HYDROLASE MUG81-RELATED"/>
    <property type="match status" value="1"/>
</dbReference>
<evidence type="ECO:0000256" key="1">
    <source>
        <dbReference type="ARBA" id="ARBA00010515"/>
    </source>
</evidence>
<dbReference type="GO" id="GO:0016787">
    <property type="term" value="F:hydrolase activity"/>
    <property type="evidence" value="ECO:0007669"/>
    <property type="project" value="UniProtKB-KW"/>
</dbReference>
<comment type="similarity">
    <text evidence="1">Belongs to the 'GDXG' lipolytic enzyme family.</text>
</comment>
<dbReference type="EMBL" id="KN882062">
    <property type="protein sequence ID" value="KIY45094.1"/>
    <property type="molecule type" value="Genomic_DNA"/>
</dbReference>
<gene>
    <name evidence="5" type="ORF">FISHEDRAFT_76938</name>
</gene>